<reference evidence="1 2" key="1">
    <citation type="journal article" date="2013" name="PLoS Genet.">
        <title>Distinctive expansion of potential virulence genes in the genome of the oomycete fish pathogen Saprolegnia parasitica.</title>
        <authorList>
            <person name="Jiang R.H."/>
            <person name="de Bruijn I."/>
            <person name="Haas B.J."/>
            <person name="Belmonte R."/>
            <person name="Lobach L."/>
            <person name="Christie J."/>
            <person name="van den Ackerveken G."/>
            <person name="Bottin A."/>
            <person name="Bulone V."/>
            <person name="Diaz-Moreno S.M."/>
            <person name="Dumas B."/>
            <person name="Fan L."/>
            <person name="Gaulin E."/>
            <person name="Govers F."/>
            <person name="Grenville-Briggs L.J."/>
            <person name="Horner N.R."/>
            <person name="Levin J.Z."/>
            <person name="Mammella M."/>
            <person name="Meijer H.J."/>
            <person name="Morris P."/>
            <person name="Nusbaum C."/>
            <person name="Oome S."/>
            <person name="Phillips A.J."/>
            <person name="van Rooyen D."/>
            <person name="Rzeszutek E."/>
            <person name="Saraiva M."/>
            <person name="Secombes C.J."/>
            <person name="Seidl M.F."/>
            <person name="Snel B."/>
            <person name="Stassen J.H."/>
            <person name="Sykes S."/>
            <person name="Tripathy S."/>
            <person name="van den Berg H."/>
            <person name="Vega-Arreguin J.C."/>
            <person name="Wawra S."/>
            <person name="Young S.K."/>
            <person name="Zeng Q."/>
            <person name="Dieguez-Uribeondo J."/>
            <person name="Russ C."/>
            <person name="Tyler B.M."/>
            <person name="van West P."/>
        </authorList>
    </citation>
    <scope>NUCLEOTIDE SEQUENCE [LARGE SCALE GENOMIC DNA]</scope>
    <source>
        <strain evidence="1 2">CBS 223.65</strain>
    </source>
</reference>
<dbReference type="VEuPathDB" id="FungiDB:SPRG_06917"/>
<evidence type="ECO:0000313" key="1">
    <source>
        <dbReference type="EMBL" id="KDO27646.1"/>
    </source>
</evidence>
<sequence length="181" mass="20412">MTDTASSPSSRSRAPRQQLAPMTACFDLLPLIASFCSGVSEDVCALRRACRGCSVADAFHALFKPWFARRGTSELHRLCQVHLLVYAIDFEDMEVLRWLAAEHRITAQASHHGNHASKLELPTASTYRCPDLVSVYYWTNGSTTIYTHRRIVRKAAIRNHVDILRMSLDLGCGMNFIWEEA</sequence>
<evidence type="ECO:0000313" key="2">
    <source>
        <dbReference type="Proteomes" id="UP000030745"/>
    </source>
</evidence>
<proteinExistence type="predicted"/>
<protein>
    <submittedName>
        <fullName evidence="1">Uncharacterized protein</fullName>
    </submittedName>
</protein>
<dbReference type="Proteomes" id="UP000030745">
    <property type="component" value="Unassembled WGS sequence"/>
</dbReference>
<organism evidence="1 2">
    <name type="scientific">Saprolegnia parasitica (strain CBS 223.65)</name>
    <dbReference type="NCBI Taxonomy" id="695850"/>
    <lineage>
        <taxon>Eukaryota</taxon>
        <taxon>Sar</taxon>
        <taxon>Stramenopiles</taxon>
        <taxon>Oomycota</taxon>
        <taxon>Saprolegniomycetes</taxon>
        <taxon>Saprolegniales</taxon>
        <taxon>Saprolegniaceae</taxon>
        <taxon>Saprolegnia</taxon>
    </lineage>
</organism>
<dbReference type="AlphaFoldDB" id="A0A067CM93"/>
<dbReference type="RefSeq" id="XP_012201768.1">
    <property type="nucleotide sequence ID" value="XM_012346378.1"/>
</dbReference>
<dbReference type="GeneID" id="24129234"/>
<gene>
    <name evidence="1" type="ORF">SPRG_06917</name>
</gene>
<keyword evidence="2" id="KW-1185">Reference proteome</keyword>
<dbReference type="KEGG" id="spar:SPRG_06917"/>
<name>A0A067CM93_SAPPC</name>
<accession>A0A067CM93</accession>
<dbReference type="EMBL" id="KK583216">
    <property type="protein sequence ID" value="KDO27646.1"/>
    <property type="molecule type" value="Genomic_DNA"/>
</dbReference>